<dbReference type="InterPro" id="IPR015947">
    <property type="entry name" value="PUA-like_sf"/>
</dbReference>
<dbReference type="InterPro" id="IPR027417">
    <property type="entry name" value="P-loop_NTPase"/>
</dbReference>
<dbReference type="RefSeq" id="WP_057574297.1">
    <property type="nucleotide sequence ID" value="NZ_CDNJ01000003.1"/>
</dbReference>
<protein>
    <recommendedName>
        <fullName evidence="1">ATPase dynein-related AAA domain-containing protein</fullName>
    </recommendedName>
</protein>
<keyword evidence="3" id="KW-1185">Reference proteome</keyword>
<dbReference type="EMBL" id="LN679998">
    <property type="protein sequence ID" value="CEJ73174.1"/>
    <property type="molecule type" value="Genomic_DNA"/>
</dbReference>
<accession>A0ABM9RMA9</accession>
<dbReference type="SUPFAM" id="SSF52540">
    <property type="entry name" value="P-loop containing nucleoside triphosphate hydrolases"/>
    <property type="match status" value="1"/>
</dbReference>
<proteinExistence type="predicted"/>
<feature type="domain" description="ATPase dynein-related AAA" evidence="1">
    <location>
        <begin position="497"/>
        <end position="629"/>
    </location>
</feature>
<gene>
    <name evidence="2" type="ORF">ATCC9714_10621</name>
</gene>
<reference evidence="2 3" key="1">
    <citation type="submission" date="2014-11" db="EMBL/GenBank/DDBJ databases">
        <authorList>
            <person name="Aslett M.A."/>
            <person name="De Silva N."/>
        </authorList>
    </citation>
    <scope>NUCLEOTIDE SEQUENCE [LARGE SCALE GENOMIC DNA]</scope>
    <source>
        <strain evidence="2 3">ATCC9714</strain>
    </source>
</reference>
<dbReference type="PANTHER" id="PTHR37291">
    <property type="entry name" value="5-METHYLCYTOSINE-SPECIFIC RESTRICTION ENZYME B"/>
    <property type="match status" value="1"/>
</dbReference>
<evidence type="ECO:0000313" key="2">
    <source>
        <dbReference type="EMBL" id="CEJ73174.1"/>
    </source>
</evidence>
<evidence type="ECO:0000259" key="1">
    <source>
        <dbReference type="Pfam" id="PF07728"/>
    </source>
</evidence>
<dbReference type="Proteomes" id="UP000032811">
    <property type="component" value="Chromosome 1"/>
</dbReference>
<dbReference type="GeneID" id="97536926"/>
<evidence type="ECO:0000313" key="3">
    <source>
        <dbReference type="Proteomes" id="UP000032811"/>
    </source>
</evidence>
<dbReference type="InterPro" id="IPR011704">
    <property type="entry name" value="ATPase_dyneun-rel_AAA"/>
</dbReference>
<dbReference type="InterPro" id="IPR052934">
    <property type="entry name" value="Methyl-DNA_Rec/Restrict_Enz"/>
</dbReference>
<dbReference type="SUPFAM" id="SSF88697">
    <property type="entry name" value="PUA domain-like"/>
    <property type="match status" value="1"/>
</dbReference>
<dbReference type="Pfam" id="PF07728">
    <property type="entry name" value="AAA_5"/>
    <property type="match status" value="1"/>
</dbReference>
<dbReference type="PANTHER" id="PTHR37291:SF1">
    <property type="entry name" value="TYPE IV METHYL-DIRECTED RESTRICTION ENZYME ECOKMCRB SUBUNIT"/>
    <property type="match status" value="1"/>
</dbReference>
<organism evidence="2 3">
    <name type="scientific">Paraclostridium sordellii</name>
    <name type="common">Clostridium sordellii</name>
    <dbReference type="NCBI Taxonomy" id="1505"/>
    <lineage>
        <taxon>Bacteria</taxon>
        <taxon>Bacillati</taxon>
        <taxon>Bacillota</taxon>
        <taxon>Clostridia</taxon>
        <taxon>Peptostreptococcales</taxon>
        <taxon>Peptostreptococcaceae</taxon>
        <taxon>Paraclostridium</taxon>
    </lineage>
</organism>
<sequence>MKKTVQFLSEIEKLIREKTDYKANYTGDRNCFGGKNILGNHIKFVFGVNPKNNKLVISLESSVNEGSRLIKEIYVNRRNELANLGYKIDLSKGVKNKEWTRLEIIIDIDDLENIINYTDVYLQVFLKYKGIVEDYIINKKETWIFQGNPIYEQKFDFNKDLIKDKNVSWSIKKKYHVDRIKLNDEVYIWRSDGNEKGTGGIVAYGVISSKPYEVNNNYLVDVKIDEVRLTEYNHMMKRIDMKDDVILSELLIIKQPNGTNYKLQDHEARYIKEIWQGHRNYKSIEDVSYWTMGLGKNAEYWDECRNDEEILIGWDYLGNLNKYKSKDEITKAIKEHDKKEVNPTNNSLAVYQFLKEIQIGDIVVAKQGKSFILGYGIVVSDYMYYEDKKTWNHSRKVKWIKTGKWNLSSNSNNSFAIKVLTNITQYKDFIEEIFKIINGEYGDVDTEQLDIEKIEYIPEDTPTIINQIYNYIQNQGYAYTQDQLSNLFLSLKTKPFVILAGISGTGKSKIVRLFSEAIGATTENKQFNMISVRPDWNDGTELMGYKNLNDDFIDGSLTKIIKEASKPENKNKPYFACLDEMNLARVEYYLSDYLSIIESRKKVGQDIITDSELQIPDNIYLIGTVNMDDTTFTFSRKVLDRANTIEFSDVNLENLFEEITEEEITPIKVDNRFLKTTYLKTMDIEEEYREYAKEINKKIIEINNILKQSQKQFAYRVRDEILFYMIENKKSELLNEDVAFDYQIMQKILPAITGSEQSIAQVLIDLFNFTCEGKVIDDIDIEEAQKHIESAKYKKSAQKIVYMLKGYQNDGYISYWY</sequence>
<name>A0ABM9RMA9_PARSO</name>
<dbReference type="Gene3D" id="3.40.50.300">
    <property type="entry name" value="P-loop containing nucleotide triphosphate hydrolases"/>
    <property type="match status" value="1"/>
</dbReference>